<evidence type="ECO:0000313" key="4">
    <source>
        <dbReference type="Proteomes" id="UP000070578"/>
    </source>
</evidence>
<dbReference type="InterPro" id="IPR010987">
    <property type="entry name" value="Glutathione-S-Trfase_C-like"/>
</dbReference>
<dbReference type="PROSITE" id="PS50405">
    <property type="entry name" value="GST_CTER"/>
    <property type="match status" value="1"/>
</dbReference>
<evidence type="ECO:0000259" key="2">
    <source>
        <dbReference type="PROSITE" id="PS50405"/>
    </source>
</evidence>
<dbReference type="AlphaFoldDB" id="A0A139BQJ9"/>
<reference evidence="3 4" key="1">
    <citation type="submission" date="2016-02" db="EMBL/GenBank/DDBJ databases">
        <authorList>
            <person name="Wen L."/>
            <person name="He K."/>
            <person name="Yang H."/>
        </authorList>
    </citation>
    <scope>NUCLEOTIDE SEQUENCE [LARGE SCALE GENOMIC DNA]</scope>
    <source>
        <strain evidence="3">ShG14-8</strain>
    </source>
</reference>
<dbReference type="PATRIC" id="fig|1796491.3.peg.2934"/>
<sequence length="202" mass="22296">MKLLGTNASPYVRKARLVLLEKNIPHTYLIDPPREPGSQVARVNPLGRIPALILDDETCVFDSPVVAEYADTLNDTPILIPRSDALARMRVKRWEALADGIMDSAVVVRGESLRPAEKQDAGNITRHNDAVTRALAYVSVQLGQRTWCEGSSITLADLALASALIYLGLRQPDRDWRGAHPNLSAWFSRMNERASVRASLAD</sequence>
<dbReference type="PANTHER" id="PTHR43968:SF6">
    <property type="entry name" value="GLUTATHIONE S-TRANSFERASE OMEGA"/>
    <property type="match status" value="1"/>
</dbReference>
<dbReference type="SUPFAM" id="SSF47616">
    <property type="entry name" value="GST C-terminal domain-like"/>
    <property type="match status" value="1"/>
</dbReference>
<dbReference type="Gene3D" id="3.40.30.10">
    <property type="entry name" value="Glutaredoxin"/>
    <property type="match status" value="1"/>
</dbReference>
<dbReference type="SFLD" id="SFLDS00019">
    <property type="entry name" value="Glutathione_Transferase_(cytos"/>
    <property type="match status" value="1"/>
</dbReference>
<dbReference type="InterPro" id="IPR004045">
    <property type="entry name" value="Glutathione_S-Trfase_N"/>
</dbReference>
<comment type="caution">
    <text evidence="3">The sequence shown here is derived from an EMBL/GenBank/DDBJ whole genome shotgun (WGS) entry which is preliminary data.</text>
</comment>
<dbReference type="InterPro" id="IPR050983">
    <property type="entry name" value="GST_Omega/HSP26"/>
</dbReference>
<accession>A0A139BQJ9</accession>
<dbReference type="CDD" id="cd03205">
    <property type="entry name" value="GST_C_6"/>
    <property type="match status" value="1"/>
</dbReference>
<dbReference type="PROSITE" id="PS50404">
    <property type="entry name" value="GST_NTER"/>
    <property type="match status" value="1"/>
</dbReference>
<dbReference type="SFLD" id="SFLDG00358">
    <property type="entry name" value="Main_(cytGST)"/>
    <property type="match status" value="1"/>
</dbReference>
<organism evidence="3 4">
    <name type="scientific">Candidatus Gallionella acididurans</name>
    <dbReference type="NCBI Taxonomy" id="1796491"/>
    <lineage>
        <taxon>Bacteria</taxon>
        <taxon>Pseudomonadati</taxon>
        <taxon>Pseudomonadota</taxon>
        <taxon>Betaproteobacteria</taxon>
        <taxon>Nitrosomonadales</taxon>
        <taxon>Gallionellaceae</taxon>
        <taxon>Gallionella</taxon>
    </lineage>
</organism>
<name>A0A139BQJ9_9PROT</name>
<dbReference type="SUPFAM" id="SSF52833">
    <property type="entry name" value="Thioredoxin-like"/>
    <property type="match status" value="1"/>
</dbReference>
<evidence type="ECO:0000259" key="1">
    <source>
        <dbReference type="PROSITE" id="PS50404"/>
    </source>
</evidence>
<feature type="domain" description="GST C-terminal" evidence="2">
    <location>
        <begin position="84"/>
        <end position="202"/>
    </location>
</feature>
<gene>
    <name evidence="3" type="ORF">AWT59_2686</name>
</gene>
<dbReference type="Pfam" id="PF13409">
    <property type="entry name" value="GST_N_2"/>
    <property type="match status" value="1"/>
</dbReference>
<dbReference type="InterPro" id="IPR036282">
    <property type="entry name" value="Glutathione-S-Trfase_C_sf"/>
</dbReference>
<dbReference type="InterPro" id="IPR040079">
    <property type="entry name" value="Glutathione_S-Trfase"/>
</dbReference>
<keyword evidence="3" id="KW-0808">Transferase</keyword>
<dbReference type="Pfam" id="PF13410">
    <property type="entry name" value="GST_C_2"/>
    <property type="match status" value="1"/>
</dbReference>
<dbReference type="InterPro" id="IPR036249">
    <property type="entry name" value="Thioredoxin-like_sf"/>
</dbReference>
<dbReference type="Proteomes" id="UP000070578">
    <property type="component" value="Unassembled WGS sequence"/>
</dbReference>
<evidence type="ECO:0000313" key="3">
    <source>
        <dbReference type="EMBL" id="KXS31198.1"/>
    </source>
</evidence>
<protein>
    <submittedName>
        <fullName evidence="3">Glutathione S-transferase domain protein</fullName>
    </submittedName>
</protein>
<dbReference type="PANTHER" id="PTHR43968">
    <property type="match status" value="1"/>
</dbReference>
<dbReference type="EMBL" id="LSLI01000092">
    <property type="protein sequence ID" value="KXS31198.1"/>
    <property type="molecule type" value="Genomic_DNA"/>
</dbReference>
<dbReference type="GO" id="GO:0005737">
    <property type="term" value="C:cytoplasm"/>
    <property type="evidence" value="ECO:0007669"/>
    <property type="project" value="TreeGrafter"/>
</dbReference>
<reference evidence="3 4" key="2">
    <citation type="submission" date="2016-03" db="EMBL/GenBank/DDBJ databases">
        <title>New uncultured bacterium of the family Gallionellaceae from acid mine drainage: description and reconstruction of genome based on metagenomic analysis of microbial community.</title>
        <authorList>
            <person name="Kadnikov V."/>
            <person name="Ivasenko D."/>
            <person name="Beletsky A."/>
            <person name="Mardanov A."/>
            <person name="Danilova E."/>
            <person name="Pimenov N."/>
            <person name="Karnachuk O."/>
            <person name="Ravin N."/>
        </authorList>
    </citation>
    <scope>NUCLEOTIDE SEQUENCE [LARGE SCALE GENOMIC DNA]</scope>
    <source>
        <strain evidence="3">ShG14-8</strain>
    </source>
</reference>
<proteinExistence type="predicted"/>
<dbReference type="Gene3D" id="1.20.1050.10">
    <property type="match status" value="1"/>
</dbReference>
<dbReference type="GO" id="GO:0016740">
    <property type="term" value="F:transferase activity"/>
    <property type="evidence" value="ECO:0007669"/>
    <property type="project" value="UniProtKB-KW"/>
</dbReference>
<feature type="domain" description="GST N-terminal" evidence="1">
    <location>
        <begin position="1"/>
        <end position="78"/>
    </location>
</feature>